<feature type="transmembrane region" description="Helical" evidence="1">
    <location>
        <begin position="48"/>
        <end position="69"/>
    </location>
</feature>
<feature type="transmembrane region" description="Helical" evidence="1">
    <location>
        <begin position="101"/>
        <end position="123"/>
    </location>
</feature>
<reference evidence="2 3" key="1">
    <citation type="submission" date="2017-03" db="EMBL/GenBank/DDBJ databases">
        <title>Draft genome sequence of Streptomyces scabrisporus NF3, endophyte isolated from Amphipterygium adstringens.</title>
        <authorList>
            <person name="Vazquez M."/>
            <person name="Ceapa C.D."/>
            <person name="Rodriguez Luna D."/>
            <person name="Sanchez Esquivel S."/>
        </authorList>
    </citation>
    <scope>NUCLEOTIDE SEQUENCE [LARGE SCALE GENOMIC DNA]</scope>
    <source>
        <strain evidence="2 3">NF3</strain>
    </source>
</reference>
<gene>
    <name evidence="2" type="ORF">B4N89_32055</name>
</gene>
<keyword evidence="1" id="KW-1133">Transmembrane helix</keyword>
<keyword evidence="1" id="KW-0812">Transmembrane</keyword>
<evidence type="ECO:0000313" key="2">
    <source>
        <dbReference type="EMBL" id="OPC78783.1"/>
    </source>
</evidence>
<dbReference type="AlphaFoldDB" id="A0A1T3NPD4"/>
<dbReference type="OrthoDB" id="119790at2"/>
<feature type="transmembrane region" description="Helical" evidence="1">
    <location>
        <begin position="7"/>
        <end position="28"/>
    </location>
</feature>
<keyword evidence="1" id="KW-0472">Membrane</keyword>
<dbReference type="STRING" id="159449.B4N89_32055"/>
<evidence type="ECO:0000313" key="3">
    <source>
        <dbReference type="Proteomes" id="UP000190037"/>
    </source>
</evidence>
<name>A0A1T3NPD4_9ACTN</name>
<proteinExistence type="predicted"/>
<evidence type="ECO:0000256" key="1">
    <source>
        <dbReference type="SAM" id="Phobius"/>
    </source>
</evidence>
<comment type="caution">
    <text evidence="2">The sequence shown here is derived from an EMBL/GenBank/DDBJ whole genome shotgun (WGS) entry which is preliminary data.</text>
</comment>
<dbReference type="EMBL" id="MWQN01000002">
    <property type="protein sequence ID" value="OPC78783.1"/>
    <property type="molecule type" value="Genomic_DNA"/>
</dbReference>
<sequence>MKLRTLTTILAALGGAFIIYVGLAYLLAPQSTASGFGLPGWPEHEGTGFLAVKGVRDIGTGLVIFALLLTGHRRALGWTMLAMTFIPAGDMTVVLSNDGSAGTAFGVHGLTACLVALTAGLLLREGPTQAAAPLPTSTTPRVSVPTTR</sequence>
<organism evidence="2 3">
    <name type="scientific">Embleya scabrispora</name>
    <dbReference type="NCBI Taxonomy" id="159449"/>
    <lineage>
        <taxon>Bacteria</taxon>
        <taxon>Bacillati</taxon>
        <taxon>Actinomycetota</taxon>
        <taxon>Actinomycetes</taxon>
        <taxon>Kitasatosporales</taxon>
        <taxon>Streptomycetaceae</taxon>
        <taxon>Embleya</taxon>
    </lineage>
</organism>
<protein>
    <submittedName>
        <fullName evidence="2">Small membrane hydrophobic protein</fullName>
    </submittedName>
</protein>
<dbReference type="Pfam" id="PF14087">
    <property type="entry name" value="DUF4267"/>
    <property type="match status" value="1"/>
</dbReference>
<dbReference type="InterPro" id="IPR025363">
    <property type="entry name" value="DUF4267"/>
</dbReference>
<keyword evidence="3" id="KW-1185">Reference proteome</keyword>
<dbReference type="RefSeq" id="WP_078979988.1">
    <property type="nucleotide sequence ID" value="NZ_MWQN01000002.1"/>
</dbReference>
<dbReference type="Proteomes" id="UP000190037">
    <property type="component" value="Unassembled WGS sequence"/>
</dbReference>
<accession>A0A1T3NPD4</accession>
<feature type="transmembrane region" description="Helical" evidence="1">
    <location>
        <begin position="76"/>
        <end position="95"/>
    </location>
</feature>